<name>A0A8T0HSM5_CERPU</name>
<dbReference type="EMBL" id="CM026426">
    <property type="protein sequence ID" value="KAG0573836.1"/>
    <property type="molecule type" value="Genomic_DNA"/>
</dbReference>
<gene>
    <name evidence="2" type="ORF">KC19_VG213600</name>
</gene>
<dbReference type="AlphaFoldDB" id="A0A8T0HSM5"/>
<feature type="domain" description="Endonuclease/exonuclease/phosphatase" evidence="1">
    <location>
        <begin position="7"/>
        <end position="162"/>
    </location>
</feature>
<accession>A0A8T0HSM5</accession>
<protein>
    <recommendedName>
        <fullName evidence="1">Endonuclease/exonuclease/phosphatase domain-containing protein</fullName>
    </recommendedName>
</protein>
<reference evidence="2" key="1">
    <citation type="submission" date="2020-06" db="EMBL/GenBank/DDBJ databases">
        <title>WGS assembly of Ceratodon purpureus strain R40.</title>
        <authorList>
            <person name="Carey S.B."/>
            <person name="Jenkins J."/>
            <person name="Shu S."/>
            <person name="Lovell J.T."/>
            <person name="Sreedasyam A."/>
            <person name="Maumus F."/>
            <person name="Tiley G.P."/>
            <person name="Fernandez-Pozo N."/>
            <person name="Barry K."/>
            <person name="Chen C."/>
            <person name="Wang M."/>
            <person name="Lipzen A."/>
            <person name="Daum C."/>
            <person name="Saski C.A."/>
            <person name="Payton A.C."/>
            <person name="Mcbreen J.C."/>
            <person name="Conrad R.E."/>
            <person name="Kollar L.M."/>
            <person name="Olsson S."/>
            <person name="Huttunen S."/>
            <person name="Landis J.B."/>
            <person name="Wickett N.J."/>
            <person name="Johnson M.G."/>
            <person name="Rensing S.A."/>
            <person name="Grimwood J."/>
            <person name="Schmutz J."/>
            <person name="Mcdaniel S.F."/>
        </authorList>
    </citation>
    <scope>NUCLEOTIDE SEQUENCE</scope>
    <source>
        <strain evidence="2">R40</strain>
    </source>
</reference>
<keyword evidence="3" id="KW-1185">Reference proteome</keyword>
<dbReference type="InterPro" id="IPR005135">
    <property type="entry name" value="Endo/exonuclease/phosphatase"/>
</dbReference>
<comment type="caution">
    <text evidence="2">The sequence shown here is derived from an EMBL/GenBank/DDBJ whole genome shotgun (WGS) entry which is preliminary data.</text>
</comment>
<evidence type="ECO:0000259" key="1">
    <source>
        <dbReference type="Pfam" id="PF03372"/>
    </source>
</evidence>
<dbReference type="Pfam" id="PF03372">
    <property type="entry name" value="Exo_endo_phos"/>
    <property type="match status" value="1"/>
</dbReference>
<sequence length="166" mass="18295">MEFMRLNLLSSNARSLNDPTAVDSLKLYIQDCQPTLDIIFIQEHKRRGEALLQLGPPLWRQATSYGLDASPAYGNEDDDPGAGCGGTISKLSPRLAHAVSATGQLFDNRVHSLILSSRPVGDLGIANVYAHNSSSERCHLWEAMARELPPHCRWLLLGDLNMVESK</sequence>
<organism evidence="2 3">
    <name type="scientific">Ceratodon purpureus</name>
    <name type="common">Fire moss</name>
    <name type="synonym">Dicranum purpureum</name>
    <dbReference type="NCBI Taxonomy" id="3225"/>
    <lineage>
        <taxon>Eukaryota</taxon>
        <taxon>Viridiplantae</taxon>
        <taxon>Streptophyta</taxon>
        <taxon>Embryophyta</taxon>
        <taxon>Bryophyta</taxon>
        <taxon>Bryophytina</taxon>
        <taxon>Bryopsida</taxon>
        <taxon>Dicranidae</taxon>
        <taxon>Pseudoditrichales</taxon>
        <taxon>Ditrichaceae</taxon>
        <taxon>Ceratodon</taxon>
    </lineage>
</organism>
<dbReference type="Proteomes" id="UP000822688">
    <property type="component" value="Chromosome V"/>
</dbReference>
<proteinExistence type="predicted"/>
<dbReference type="Gene3D" id="3.60.10.10">
    <property type="entry name" value="Endonuclease/exonuclease/phosphatase"/>
    <property type="match status" value="1"/>
</dbReference>
<evidence type="ECO:0000313" key="3">
    <source>
        <dbReference type="Proteomes" id="UP000822688"/>
    </source>
</evidence>
<evidence type="ECO:0000313" key="2">
    <source>
        <dbReference type="EMBL" id="KAG0573836.1"/>
    </source>
</evidence>
<dbReference type="InterPro" id="IPR036691">
    <property type="entry name" value="Endo/exonu/phosph_ase_sf"/>
</dbReference>
<dbReference type="SUPFAM" id="SSF56219">
    <property type="entry name" value="DNase I-like"/>
    <property type="match status" value="1"/>
</dbReference>
<dbReference type="GO" id="GO:0003824">
    <property type="term" value="F:catalytic activity"/>
    <property type="evidence" value="ECO:0007669"/>
    <property type="project" value="InterPro"/>
</dbReference>